<dbReference type="InterPro" id="IPR055270">
    <property type="entry name" value="Glyco_tran_10_C"/>
</dbReference>
<dbReference type="PANTHER" id="PTHR48438:SF1">
    <property type="entry name" value="ALPHA-(1,3)-FUCOSYLTRANSFERASE C-RELATED"/>
    <property type="match status" value="1"/>
</dbReference>
<evidence type="ECO:0000256" key="8">
    <source>
        <dbReference type="ARBA" id="ARBA00022989"/>
    </source>
</evidence>
<comment type="pathway">
    <text evidence="2">Protein modification; protein glycosylation.</text>
</comment>
<protein>
    <recommendedName>
        <fullName evidence="12">Fucosyltransferase</fullName>
        <ecNumber evidence="12">2.4.1.-</ecNumber>
    </recommendedName>
</protein>
<evidence type="ECO:0000259" key="14">
    <source>
        <dbReference type="Pfam" id="PF17039"/>
    </source>
</evidence>
<feature type="domain" description="Fucosyltransferase N-terminal" evidence="14">
    <location>
        <begin position="123"/>
        <end position="209"/>
    </location>
</feature>
<dbReference type="Gene3D" id="3.40.50.11660">
    <property type="entry name" value="Glycosyl transferase family 10, C-terminal domain"/>
    <property type="match status" value="1"/>
</dbReference>
<keyword evidence="16" id="KW-1185">Reference proteome</keyword>
<evidence type="ECO:0000256" key="9">
    <source>
        <dbReference type="ARBA" id="ARBA00023034"/>
    </source>
</evidence>
<evidence type="ECO:0000256" key="7">
    <source>
        <dbReference type="ARBA" id="ARBA00022968"/>
    </source>
</evidence>
<evidence type="ECO:0000256" key="3">
    <source>
        <dbReference type="ARBA" id="ARBA00008919"/>
    </source>
</evidence>
<keyword evidence="8 12" id="KW-1133">Transmembrane helix</keyword>
<feature type="transmembrane region" description="Helical" evidence="12">
    <location>
        <begin position="7"/>
        <end position="25"/>
    </location>
</feature>
<dbReference type="PANTHER" id="PTHR48438">
    <property type="entry name" value="ALPHA-(1,3)-FUCOSYLTRANSFERASE C-RELATED"/>
    <property type="match status" value="1"/>
</dbReference>
<dbReference type="EMBL" id="JAVRBK010000003">
    <property type="protein sequence ID" value="KAK5646444.1"/>
    <property type="molecule type" value="Genomic_DNA"/>
</dbReference>
<keyword evidence="9 12" id="KW-0333">Golgi apparatus</keyword>
<evidence type="ECO:0000256" key="6">
    <source>
        <dbReference type="ARBA" id="ARBA00022692"/>
    </source>
</evidence>
<keyword evidence="6 12" id="KW-0812">Transmembrane</keyword>
<sequence>MFRTRNLHKLIIFILCANLAILILYTQKIYQFERYFAKKEISIQIQTKVNGNCLSVTSRLLPWYFCNGTLLPHISNRRVNLLFNGSLGDRIIEQLMYIPKDYRDKNIILKKVLAYSGLKGWAKNAGRKAFESCPVAGCSLSDDPQDAPNADAILFQNPEDTRFLTQGLDQVWILYLLESPYHTPKLHLYDNIFNWTATYREDSDLVTPYAKWVYYDARVTQKPQGVNYALNKTKKVAWLVSNCKAKNERKEYALELQNHISVDIYGNCGQWSCDQEDMDCFELLKDYKFYLSFENSNCRDYITEKLFRNAFEYNVVPIVMGARKQDYVRSAPSNSFIHVNDFNNPEDLAQYLKRLDQDDDLYNTYFNWKGTGEFINTYFWCRLCALLHSPYSKKWYTNLGEWWAGTGICDIPIRK</sequence>
<reference evidence="15 16" key="1">
    <citation type="journal article" date="2024" name="Insects">
        <title>An Improved Chromosome-Level Genome Assembly of the Firefly Pyrocoelia pectoralis.</title>
        <authorList>
            <person name="Fu X."/>
            <person name="Meyer-Rochow V.B."/>
            <person name="Ballantyne L."/>
            <person name="Zhu X."/>
        </authorList>
    </citation>
    <scope>NUCLEOTIDE SEQUENCE [LARGE SCALE GENOMIC DNA]</scope>
    <source>
        <strain evidence="15">XCY_ONT2</strain>
    </source>
</reference>
<dbReference type="InterPro" id="IPR001503">
    <property type="entry name" value="Glyco_trans_10"/>
</dbReference>
<organism evidence="15 16">
    <name type="scientific">Pyrocoelia pectoralis</name>
    <dbReference type="NCBI Taxonomy" id="417401"/>
    <lineage>
        <taxon>Eukaryota</taxon>
        <taxon>Metazoa</taxon>
        <taxon>Ecdysozoa</taxon>
        <taxon>Arthropoda</taxon>
        <taxon>Hexapoda</taxon>
        <taxon>Insecta</taxon>
        <taxon>Pterygota</taxon>
        <taxon>Neoptera</taxon>
        <taxon>Endopterygota</taxon>
        <taxon>Coleoptera</taxon>
        <taxon>Polyphaga</taxon>
        <taxon>Elateriformia</taxon>
        <taxon>Elateroidea</taxon>
        <taxon>Lampyridae</taxon>
        <taxon>Lampyrinae</taxon>
        <taxon>Pyrocoelia</taxon>
    </lineage>
</organism>
<dbReference type="Pfam" id="PF17039">
    <property type="entry name" value="Glyco_tran_10_N"/>
    <property type="match status" value="1"/>
</dbReference>
<keyword evidence="11" id="KW-0325">Glycoprotein</keyword>
<feature type="domain" description="Fucosyltransferase C-terminal" evidence="13">
    <location>
        <begin position="231"/>
        <end position="402"/>
    </location>
</feature>
<dbReference type="FunFam" id="3.40.50.11660:FF:000004">
    <property type="entry name" value="Glycoprotein 3-alpha-L-fucosyltransferase A"/>
    <property type="match status" value="1"/>
</dbReference>
<comment type="caution">
    <text evidence="15">The sequence shown here is derived from an EMBL/GenBank/DDBJ whole genome shotgun (WGS) entry which is preliminary data.</text>
</comment>
<comment type="subcellular location">
    <subcellularLocation>
        <location evidence="1 12">Golgi apparatus</location>
        <location evidence="1 12">Golgi stack membrane</location>
        <topology evidence="1 12">Single-pass type II membrane protein</topology>
    </subcellularLocation>
</comment>
<evidence type="ECO:0000256" key="12">
    <source>
        <dbReference type="RuleBase" id="RU003832"/>
    </source>
</evidence>
<evidence type="ECO:0000259" key="13">
    <source>
        <dbReference type="Pfam" id="PF00852"/>
    </source>
</evidence>
<dbReference type="InterPro" id="IPR038577">
    <property type="entry name" value="GT10-like_C_sf"/>
</dbReference>
<dbReference type="SUPFAM" id="SSF53756">
    <property type="entry name" value="UDP-Glycosyltransferase/glycogen phosphorylase"/>
    <property type="match status" value="1"/>
</dbReference>
<dbReference type="AlphaFoldDB" id="A0AAN7VMD9"/>
<evidence type="ECO:0000256" key="2">
    <source>
        <dbReference type="ARBA" id="ARBA00004922"/>
    </source>
</evidence>
<dbReference type="GO" id="GO:0032580">
    <property type="term" value="C:Golgi cisterna membrane"/>
    <property type="evidence" value="ECO:0007669"/>
    <property type="project" value="UniProtKB-SubCell"/>
</dbReference>
<dbReference type="Pfam" id="PF00852">
    <property type="entry name" value="Glyco_transf_10"/>
    <property type="match status" value="1"/>
</dbReference>
<dbReference type="Proteomes" id="UP001329430">
    <property type="component" value="Chromosome 3"/>
</dbReference>
<keyword evidence="7" id="KW-0735">Signal-anchor</keyword>
<evidence type="ECO:0000313" key="15">
    <source>
        <dbReference type="EMBL" id="KAK5646444.1"/>
    </source>
</evidence>
<evidence type="ECO:0000256" key="4">
    <source>
        <dbReference type="ARBA" id="ARBA00022676"/>
    </source>
</evidence>
<accession>A0AAN7VMD9</accession>
<comment type="similarity">
    <text evidence="3 12">Belongs to the glycosyltransferase 10 family.</text>
</comment>
<evidence type="ECO:0000256" key="1">
    <source>
        <dbReference type="ARBA" id="ARBA00004447"/>
    </source>
</evidence>
<keyword evidence="10 12" id="KW-0472">Membrane</keyword>
<gene>
    <name evidence="15" type="ORF">RI129_004908</name>
</gene>
<evidence type="ECO:0000256" key="11">
    <source>
        <dbReference type="ARBA" id="ARBA00023180"/>
    </source>
</evidence>
<keyword evidence="5 12" id="KW-0808">Transferase</keyword>
<proteinExistence type="inferred from homology"/>
<name>A0AAN7VMD9_9COLE</name>
<dbReference type="GO" id="GO:0008417">
    <property type="term" value="F:fucosyltransferase activity"/>
    <property type="evidence" value="ECO:0007669"/>
    <property type="project" value="InterPro"/>
</dbReference>
<evidence type="ECO:0000256" key="5">
    <source>
        <dbReference type="ARBA" id="ARBA00022679"/>
    </source>
</evidence>
<dbReference type="InterPro" id="IPR031481">
    <property type="entry name" value="Glyco_tran_10_N"/>
</dbReference>
<evidence type="ECO:0000256" key="10">
    <source>
        <dbReference type="ARBA" id="ARBA00023136"/>
    </source>
</evidence>
<dbReference type="EC" id="2.4.1.-" evidence="12"/>
<evidence type="ECO:0000313" key="16">
    <source>
        <dbReference type="Proteomes" id="UP001329430"/>
    </source>
</evidence>
<keyword evidence="4 12" id="KW-0328">Glycosyltransferase</keyword>